<evidence type="ECO:0000313" key="2">
    <source>
        <dbReference type="Proteomes" id="UP000582231"/>
    </source>
</evidence>
<organism evidence="1 2">
    <name type="scientific">Nocardioides kongjuensis</name>
    <dbReference type="NCBI Taxonomy" id="349522"/>
    <lineage>
        <taxon>Bacteria</taxon>
        <taxon>Bacillati</taxon>
        <taxon>Actinomycetota</taxon>
        <taxon>Actinomycetes</taxon>
        <taxon>Propionibacteriales</taxon>
        <taxon>Nocardioidaceae</taxon>
        <taxon>Nocardioides</taxon>
    </lineage>
</organism>
<proteinExistence type="predicted"/>
<keyword evidence="2" id="KW-1185">Reference proteome</keyword>
<dbReference type="Proteomes" id="UP000582231">
    <property type="component" value="Unassembled WGS sequence"/>
</dbReference>
<dbReference type="RefSeq" id="WP_179729845.1">
    <property type="nucleotide sequence ID" value="NZ_BAABEF010000001.1"/>
</dbReference>
<dbReference type="EMBL" id="JACCBF010000001">
    <property type="protein sequence ID" value="NYD33856.1"/>
    <property type="molecule type" value="Genomic_DNA"/>
</dbReference>
<name>A0A852RXE4_9ACTN</name>
<protein>
    <submittedName>
        <fullName evidence="1">Uncharacterized protein</fullName>
    </submittedName>
</protein>
<reference evidence="1 2" key="1">
    <citation type="submission" date="2020-07" db="EMBL/GenBank/DDBJ databases">
        <title>Sequencing the genomes of 1000 actinobacteria strains.</title>
        <authorList>
            <person name="Klenk H.-P."/>
        </authorList>
    </citation>
    <scope>NUCLEOTIDE SEQUENCE [LARGE SCALE GENOMIC DNA]</scope>
    <source>
        <strain evidence="1 2">DSM 19082</strain>
    </source>
</reference>
<accession>A0A852RXE4</accession>
<gene>
    <name evidence="1" type="ORF">BJ958_005402</name>
</gene>
<sequence length="55" mass="5889">MDTPGRTIDPCPVCHQPTDLGITIDSQGRAYAQPCGHPVAATIYSDHVKLEPRSA</sequence>
<evidence type="ECO:0000313" key="1">
    <source>
        <dbReference type="EMBL" id="NYD33856.1"/>
    </source>
</evidence>
<comment type="caution">
    <text evidence="1">The sequence shown here is derived from an EMBL/GenBank/DDBJ whole genome shotgun (WGS) entry which is preliminary data.</text>
</comment>
<dbReference type="AlphaFoldDB" id="A0A852RXE4"/>